<feature type="domain" description="PDZ" evidence="1">
    <location>
        <begin position="185"/>
        <end position="282"/>
    </location>
</feature>
<evidence type="ECO:0000313" key="2">
    <source>
        <dbReference type="EMBL" id="CAE8684358.1"/>
    </source>
</evidence>
<dbReference type="SUPFAM" id="SSF50156">
    <property type="entry name" value="PDZ domain-like"/>
    <property type="match status" value="1"/>
</dbReference>
<dbReference type="AlphaFoldDB" id="A0A813JU72"/>
<name>A0A813JU72_POLGL</name>
<comment type="caution">
    <text evidence="2">The sequence shown here is derived from an EMBL/GenBank/DDBJ whole genome shotgun (WGS) entry which is preliminary data.</text>
</comment>
<gene>
    <name evidence="2" type="ORF">PGLA2088_LOCUS23918</name>
</gene>
<evidence type="ECO:0000259" key="1">
    <source>
        <dbReference type="PROSITE" id="PS50106"/>
    </source>
</evidence>
<organism evidence="2 3">
    <name type="scientific">Polarella glacialis</name>
    <name type="common">Dinoflagellate</name>
    <dbReference type="NCBI Taxonomy" id="89957"/>
    <lineage>
        <taxon>Eukaryota</taxon>
        <taxon>Sar</taxon>
        <taxon>Alveolata</taxon>
        <taxon>Dinophyceae</taxon>
        <taxon>Suessiales</taxon>
        <taxon>Suessiaceae</taxon>
        <taxon>Polarella</taxon>
    </lineage>
</organism>
<accession>A0A813JU72</accession>
<protein>
    <recommendedName>
        <fullName evidence="1">PDZ domain-containing protein</fullName>
    </recommendedName>
</protein>
<dbReference type="Proteomes" id="UP000626109">
    <property type="component" value="Unassembled WGS sequence"/>
</dbReference>
<dbReference type="InterPro" id="IPR036034">
    <property type="entry name" value="PDZ_sf"/>
</dbReference>
<dbReference type="EMBL" id="CAJNNW010026308">
    <property type="protein sequence ID" value="CAE8684358.1"/>
    <property type="molecule type" value="Genomic_DNA"/>
</dbReference>
<proteinExistence type="predicted"/>
<reference evidence="2" key="1">
    <citation type="submission" date="2021-02" db="EMBL/GenBank/DDBJ databases">
        <authorList>
            <person name="Dougan E. K."/>
            <person name="Rhodes N."/>
            <person name="Thang M."/>
            <person name="Chan C."/>
        </authorList>
    </citation>
    <scope>NUCLEOTIDE SEQUENCE</scope>
</reference>
<dbReference type="PROSITE" id="PS50106">
    <property type="entry name" value="PDZ"/>
    <property type="match status" value="1"/>
</dbReference>
<dbReference type="InterPro" id="IPR001478">
    <property type="entry name" value="PDZ"/>
</dbReference>
<sequence>MTLSRLPDGQSRPGTRGILLAAVVLGAALWAVAPWHGTAIQGRCYAQASSASNVRLAGQASSQRYLLRADTPCGKFNSMLSRALSTNAPESEEDTWKEAWQLEMQRNRLLREQIESRGLTHLLLESDNIAEADGAADACEVDWASSYDKLAACNGVLQAKLSSGETSANFEDMRDVAAKTPGVFQVVLPKKQGGTQLSIELLNFFGKGAAFYSVRAALPLGLNLTKRTRGALQGAFVVEDVLAGGSAEAGGQILQGDVLHAVSAVNDGTTQGMQMEDFVSTVVGNINRYKQNMVDTSFINTLASFRHFYKLLCLWLPGLSFSINYSQAKTNRGRE</sequence>
<evidence type="ECO:0000313" key="3">
    <source>
        <dbReference type="Proteomes" id="UP000626109"/>
    </source>
</evidence>